<evidence type="ECO:0000313" key="5">
    <source>
        <dbReference type="EMBL" id="PTB16891.1"/>
    </source>
</evidence>
<dbReference type="CDD" id="cd12915">
    <property type="entry name" value="PDC2_DGC_like"/>
    <property type="match status" value="1"/>
</dbReference>
<dbReference type="Gene3D" id="3.20.20.450">
    <property type="entry name" value="EAL domain"/>
    <property type="match status" value="1"/>
</dbReference>
<feature type="domain" description="GGDEF" evidence="4">
    <location>
        <begin position="379"/>
        <end position="513"/>
    </location>
</feature>
<dbReference type="SUPFAM" id="SSF55073">
    <property type="entry name" value="Nucleotide cyclase"/>
    <property type="match status" value="1"/>
</dbReference>
<sequence>MAQEMKTWKTARGASEARIAGLARDMARRATRHVPPRFLEAYVFFPCVTLLFLLVFWCSVAYTIRIEYETAVSAAAESSRQLADTYEAQAVRNLAEIDRTLKMVAYAYAMKGDHALEEMEDRQMLPPAIVFHVAIATSRGEVIASSRKLPEPRVANEPFFKAMSGSEGDSLYIGQVERNAGSGAPEIVFSRRLADASGRFAGIVMLTVDPSYFASAYDTAQMGRHGFLGLLGTDGIMRVQRAGDDVSWGAAVAVPHARGVSGKLGVMPWDAGVARFTNVRALHGFPLVAIVGLSREEALSRFRRDRQLYVWSSAAGSMLLLVLTAILSAKSWALARNRARTEERIRHMATHDALTGLPNRSLLRDRLDQELEHAQRHGYAVTVVFIDLDNFKLINDSLGHRAGDELLKAVSSRMRSCLRQADTVVRLGGDEFVLVLGNESSDGPGAYLAIERVREAISEPVELVGQTYQVTCSMGMASYPIDGNDAETLLSHADAAMYRAKELGRNNSQWYRPEMNARLRDRLRRQKQLSEALARDQFRVVYQPQVDARTRKIFGVEALLRWDHPADGPVSPMTFIPLAEETGLIVPIGEWVLRSACRQGVRWRRAGLPPVSISVNVSARQFLHDGWAQTVASALDDSGFDARYLELELTESLIMQDLERCVETMKRLQEMGVRFSIDDFGTGYSSLSALKHLPIARLKIDKSFVRELPQREDDRAIVMAVISMSRRLNLNVIAEGVETQAQVDFLCENGCDEIQGYYFSRPVTPAEIGAMLAAQRGVASAREDA</sequence>
<gene>
    <name evidence="5" type="ORF">C9I57_30935</name>
</gene>
<dbReference type="InterPro" id="IPR001633">
    <property type="entry name" value="EAL_dom"/>
</dbReference>
<dbReference type="CDD" id="cd01949">
    <property type="entry name" value="GGDEF"/>
    <property type="match status" value="1"/>
</dbReference>
<dbReference type="Gene3D" id="3.30.450.20">
    <property type="entry name" value="PAS domain"/>
    <property type="match status" value="2"/>
</dbReference>
<organism evidence="5 6">
    <name type="scientific">Trinickia symbiotica</name>
    <dbReference type="NCBI Taxonomy" id="863227"/>
    <lineage>
        <taxon>Bacteria</taxon>
        <taxon>Pseudomonadati</taxon>
        <taxon>Pseudomonadota</taxon>
        <taxon>Betaproteobacteria</taxon>
        <taxon>Burkholderiales</taxon>
        <taxon>Burkholderiaceae</taxon>
        <taxon>Trinickia</taxon>
    </lineage>
</organism>
<dbReference type="Pfam" id="PF00990">
    <property type="entry name" value="GGDEF"/>
    <property type="match status" value="1"/>
</dbReference>
<keyword evidence="2" id="KW-0812">Transmembrane</keyword>
<dbReference type="SMART" id="SM00267">
    <property type="entry name" value="GGDEF"/>
    <property type="match status" value="1"/>
</dbReference>
<dbReference type="CDD" id="cd12914">
    <property type="entry name" value="PDC1_DGC_like"/>
    <property type="match status" value="1"/>
</dbReference>
<dbReference type="FunFam" id="3.30.70.270:FF:000001">
    <property type="entry name" value="Diguanylate cyclase domain protein"/>
    <property type="match status" value="1"/>
</dbReference>
<name>A0A2T3XK48_9BURK</name>
<evidence type="ECO:0000313" key="6">
    <source>
        <dbReference type="Proteomes" id="UP000240638"/>
    </source>
</evidence>
<dbReference type="CDD" id="cd01948">
    <property type="entry name" value="EAL"/>
    <property type="match status" value="1"/>
</dbReference>
<proteinExistence type="predicted"/>
<protein>
    <submittedName>
        <fullName evidence="5">GGDEF-domain containing protein</fullName>
    </submittedName>
</protein>
<evidence type="ECO:0000259" key="3">
    <source>
        <dbReference type="PROSITE" id="PS50883"/>
    </source>
</evidence>
<comment type="catalytic activity">
    <reaction evidence="1">
        <text>3',3'-c-di-GMP + H2O = 5'-phosphoguanylyl(3'-&gt;5')guanosine + H(+)</text>
        <dbReference type="Rhea" id="RHEA:24902"/>
        <dbReference type="ChEBI" id="CHEBI:15377"/>
        <dbReference type="ChEBI" id="CHEBI:15378"/>
        <dbReference type="ChEBI" id="CHEBI:58754"/>
        <dbReference type="ChEBI" id="CHEBI:58805"/>
        <dbReference type="EC" id="3.1.4.52"/>
    </reaction>
    <physiologicalReaction direction="left-to-right" evidence="1">
        <dbReference type="Rhea" id="RHEA:24903"/>
    </physiologicalReaction>
</comment>
<dbReference type="PROSITE" id="PS50883">
    <property type="entry name" value="EAL"/>
    <property type="match status" value="1"/>
</dbReference>
<dbReference type="Pfam" id="PF00563">
    <property type="entry name" value="EAL"/>
    <property type="match status" value="1"/>
</dbReference>
<dbReference type="InterPro" id="IPR000160">
    <property type="entry name" value="GGDEF_dom"/>
</dbReference>
<evidence type="ECO:0000256" key="1">
    <source>
        <dbReference type="ARBA" id="ARBA00051114"/>
    </source>
</evidence>
<evidence type="ECO:0000256" key="2">
    <source>
        <dbReference type="SAM" id="Phobius"/>
    </source>
</evidence>
<dbReference type="SMART" id="SM00052">
    <property type="entry name" value="EAL"/>
    <property type="match status" value="1"/>
</dbReference>
<dbReference type="AlphaFoldDB" id="A0A2T3XK48"/>
<dbReference type="GO" id="GO:0071111">
    <property type="term" value="F:cyclic-guanylate-specific phosphodiesterase activity"/>
    <property type="evidence" value="ECO:0007669"/>
    <property type="project" value="UniProtKB-EC"/>
</dbReference>
<dbReference type="Gene3D" id="3.30.70.270">
    <property type="match status" value="1"/>
</dbReference>
<dbReference type="Proteomes" id="UP000240638">
    <property type="component" value="Unassembled WGS sequence"/>
</dbReference>
<feature type="transmembrane region" description="Helical" evidence="2">
    <location>
        <begin position="41"/>
        <end position="64"/>
    </location>
</feature>
<dbReference type="InterPro" id="IPR035919">
    <property type="entry name" value="EAL_sf"/>
</dbReference>
<dbReference type="FunFam" id="3.20.20.450:FF:000001">
    <property type="entry name" value="Cyclic di-GMP phosphodiesterase yahA"/>
    <property type="match status" value="1"/>
</dbReference>
<accession>A0A2T3XK48</accession>
<dbReference type="SUPFAM" id="SSF141868">
    <property type="entry name" value="EAL domain-like"/>
    <property type="match status" value="1"/>
</dbReference>
<dbReference type="PANTHER" id="PTHR44757">
    <property type="entry name" value="DIGUANYLATE CYCLASE DGCP"/>
    <property type="match status" value="1"/>
</dbReference>
<dbReference type="InterPro" id="IPR043128">
    <property type="entry name" value="Rev_trsase/Diguanyl_cyclase"/>
</dbReference>
<keyword evidence="2" id="KW-1133">Transmembrane helix</keyword>
<feature type="domain" description="EAL" evidence="3">
    <location>
        <begin position="522"/>
        <end position="776"/>
    </location>
</feature>
<keyword evidence="2" id="KW-0472">Membrane</keyword>
<feature type="transmembrane region" description="Helical" evidence="2">
    <location>
        <begin position="308"/>
        <end position="329"/>
    </location>
</feature>
<dbReference type="PROSITE" id="PS50887">
    <property type="entry name" value="GGDEF"/>
    <property type="match status" value="1"/>
</dbReference>
<dbReference type="InterPro" id="IPR029787">
    <property type="entry name" value="Nucleotide_cyclase"/>
</dbReference>
<dbReference type="NCBIfam" id="TIGR00254">
    <property type="entry name" value="GGDEF"/>
    <property type="match status" value="1"/>
</dbReference>
<evidence type="ECO:0000259" key="4">
    <source>
        <dbReference type="PROSITE" id="PS50887"/>
    </source>
</evidence>
<dbReference type="InterPro" id="IPR052155">
    <property type="entry name" value="Biofilm_reg_signaling"/>
</dbReference>
<dbReference type="EMBL" id="PYUC01000027">
    <property type="protein sequence ID" value="PTB16891.1"/>
    <property type="molecule type" value="Genomic_DNA"/>
</dbReference>
<dbReference type="PANTHER" id="PTHR44757:SF2">
    <property type="entry name" value="BIOFILM ARCHITECTURE MAINTENANCE PROTEIN MBAA"/>
    <property type="match status" value="1"/>
</dbReference>
<comment type="caution">
    <text evidence="5">The sequence shown here is derived from an EMBL/GenBank/DDBJ whole genome shotgun (WGS) entry which is preliminary data.</text>
</comment>
<reference evidence="5 6" key="1">
    <citation type="submission" date="2018-03" db="EMBL/GenBank/DDBJ databases">
        <title>Whole genome analyses suggest that Burkholderia sensu lato contains two further novel genera in the rhizoxinica-symbiotica group Mycetohabitans gen. nov., and Trinickia gen. nov.: implications for the evolution of diazotrophy and nodulation in the Burkholderiaceae.</title>
        <authorList>
            <person name="Estrada De Los Santos P."/>
            <person name="Palmer M."/>
            <person name="Chavez-Ramirez B."/>
            <person name="Steenkamp E.T."/>
            <person name="Hirsch A.M."/>
            <person name="Manyaka P."/>
            <person name="Maluk M."/>
            <person name="Lafos M."/>
            <person name="Crook M."/>
            <person name="Gross E."/>
            <person name="Simon M.F."/>
            <person name="Bueno Dos Reis Junior F."/>
            <person name="Poole P.S."/>
            <person name="Venter S.N."/>
            <person name="James E.K."/>
        </authorList>
    </citation>
    <scope>NUCLEOTIDE SEQUENCE [LARGE SCALE GENOMIC DNA]</scope>
    <source>
        <strain evidence="5 6">JPY-366</strain>
    </source>
</reference>
<dbReference type="GO" id="GO:0071732">
    <property type="term" value="P:cellular response to nitric oxide"/>
    <property type="evidence" value="ECO:0007669"/>
    <property type="project" value="UniProtKB-ARBA"/>
</dbReference>